<feature type="domain" description="Type I restriction modification DNA specificity" evidence="5">
    <location>
        <begin position="60"/>
        <end position="234"/>
    </location>
</feature>
<dbReference type="Gene3D" id="3.90.220.20">
    <property type="entry name" value="DNA methylase specificity domains"/>
    <property type="match status" value="2"/>
</dbReference>
<dbReference type="OrthoDB" id="9795776at2"/>
<dbReference type="InterPro" id="IPR052021">
    <property type="entry name" value="Type-I_RS_S_subunit"/>
</dbReference>
<keyword evidence="4" id="KW-0175">Coiled coil</keyword>
<comment type="caution">
    <text evidence="6">The sequence shown here is derived from an EMBL/GenBank/DDBJ whole genome shotgun (WGS) entry which is preliminary data.</text>
</comment>
<evidence type="ECO:0000313" key="7">
    <source>
        <dbReference type="Proteomes" id="UP000256562"/>
    </source>
</evidence>
<evidence type="ECO:0000256" key="4">
    <source>
        <dbReference type="SAM" id="Coils"/>
    </source>
</evidence>
<dbReference type="SUPFAM" id="SSF116734">
    <property type="entry name" value="DNA methylase specificity domain"/>
    <property type="match status" value="2"/>
</dbReference>
<dbReference type="GO" id="GO:0009307">
    <property type="term" value="P:DNA restriction-modification system"/>
    <property type="evidence" value="ECO:0007669"/>
    <property type="project" value="UniProtKB-KW"/>
</dbReference>
<evidence type="ECO:0000313" key="6">
    <source>
        <dbReference type="EMBL" id="REI01662.1"/>
    </source>
</evidence>
<keyword evidence="2" id="KW-0680">Restriction system</keyword>
<dbReference type="Pfam" id="PF01420">
    <property type="entry name" value="Methylase_S"/>
    <property type="match status" value="1"/>
</dbReference>
<comment type="similarity">
    <text evidence="1">Belongs to the type-I restriction system S methylase family.</text>
</comment>
<dbReference type="PANTHER" id="PTHR30408">
    <property type="entry name" value="TYPE-1 RESTRICTION ENZYME ECOKI SPECIFICITY PROTEIN"/>
    <property type="match status" value="1"/>
</dbReference>
<dbReference type="AlphaFoldDB" id="A0A3E0IT79"/>
<dbReference type="GO" id="GO:0003677">
    <property type="term" value="F:DNA binding"/>
    <property type="evidence" value="ECO:0007669"/>
    <property type="project" value="UniProtKB-KW"/>
</dbReference>
<evidence type="ECO:0000256" key="2">
    <source>
        <dbReference type="ARBA" id="ARBA00022747"/>
    </source>
</evidence>
<proteinExistence type="inferred from homology"/>
<dbReference type="InterPro" id="IPR044946">
    <property type="entry name" value="Restrct_endonuc_typeI_TRD_sf"/>
</dbReference>
<evidence type="ECO:0000256" key="1">
    <source>
        <dbReference type="ARBA" id="ARBA00010923"/>
    </source>
</evidence>
<evidence type="ECO:0000256" key="3">
    <source>
        <dbReference type="ARBA" id="ARBA00023125"/>
    </source>
</evidence>
<dbReference type="EMBL" id="QKXQ01000004">
    <property type="protein sequence ID" value="REI01662.1"/>
    <property type="molecule type" value="Genomic_DNA"/>
</dbReference>
<protein>
    <recommendedName>
        <fullName evidence="5">Type I restriction modification DNA specificity domain-containing protein</fullName>
    </recommendedName>
</protein>
<dbReference type="InterPro" id="IPR000055">
    <property type="entry name" value="Restrct_endonuc_typeI_TRD"/>
</dbReference>
<sequence length="249" mass="29485">MAVELEEQEKIGTFFSKLDRLIELEEKKYELLEQQKRGYMQKIFSQELRFKDENGNDYPEWEVHKLGTLYKIGKAGGTPKSTERKYYNGEIPFLSISDITEQGKYIYNTEKSITQEGLDNSSAWLVPKYSINYAMYASVGYLSINKIDLATSQAIFNMYFDDYKLTEYVYYYLNYIREIRLLEKLVGTNTQSNLSALIMRDLDINLTINEERYKIIKLLNFFDFLNKKQSSKIKKLKHRKKALLQKMFV</sequence>
<accession>A0A3E0IT79</accession>
<dbReference type="PANTHER" id="PTHR30408:SF12">
    <property type="entry name" value="TYPE I RESTRICTION ENZYME MJAVIII SPECIFICITY SUBUNIT"/>
    <property type="match status" value="1"/>
</dbReference>
<gene>
    <name evidence="6" type="ORF">DOS83_00060</name>
</gene>
<name>A0A3E0IT79_9STAP</name>
<feature type="coiled-coil region" evidence="4">
    <location>
        <begin position="15"/>
        <end position="42"/>
    </location>
</feature>
<evidence type="ECO:0000259" key="5">
    <source>
        <dbReference type="Pfam" id="PF01420"/>
    </source>
</evidence>
<organism evidence="6 7">
    <name type="scientific">Staphylococcus felis</name>
    <dbReference type="NCBI Taxonomy" id="46127"/>
    <lineage>
        <taxon>Bacteria</taxon>
        <taxon>Bacillati</taxon>
        <taxon>Bacillota</taxon>
        <taxon>Bacilli</taxon>
        <taxon>Bacillales</taxon>
        <taxon>Staphylococcaceae</taxon>
        <taxon>Staphylococcus</taxon>
    </lineage>
</organism>
<reference evidence="6 7" key="1">
    <citation type="journal article" date="2018" name="Vet. Microbiol.">
        <title>Characterisation of Staphylococcus felis isolated from cats using whole genome sequencing.</title>
        <authorList>
            <person name="Worthing K."/>
            <person name="Pang S."/>
            <person name="Trott D.J."/>
            <person name="Abraham S."/>
            <person name="Coombs G.W."/>
            <person name="Jordan D."/>
            <person name="McIntyre L."/>
            <person name="Davies M.R."/>
            <person name="Norris J."/>
        </authorList>
    </citation>
    <scope>NUCLEOTIDE SEQUENCE [LARGE SCALE GENOMIC DNA]</scope>
    <source>
        <strain evidence="6 7">F9</strain>
    </source>
</reference>
<dbReference type="CDD" id="cd17275">
    <property type="entry name" value="RMtype1_S_MjaORF132P-TRD1-CR1_like"/>
    <property type="match status" value="1"/>
</dbReference>
<dbReference type="Proteomes" id="UP000256562">
    <property type="component" value="Unassembled WGS sequence"/>
</dbReference>
<keyword evidence="3" id="KW-0238">DNA-binding</keyword>